<organism evidence="1 2">
    <name type="scientific">Aquimarina algicola</name>
    <dbReference type="NCBI Taxonomy" id="2589995"/>
    <lineage>
        <taxon>Bacteria</taxon>
        <taxon>Pseudomonadati</taxon>
        <taxon>Bacteroidota</taxon>
        <taxon>Flavobacteriia</taxon>
        <taxon>Flavobacteriales</taxon>
        <taxon>Flavobacteriaceae</taxon>
        <taxon>Aquimarina</taxon>
    </lineage>
</organism>
<evidence type="ECO:0000313" key="1">
    <source>
        <dbReference type="EMBL" id="TPN82432.1"/>
    </source>
</evidence>
<accession>A0A504J1R6</accession>
<keyword evidence="2" id="KW-1185">Reference proteome</keyword>
<name>A0A504J1R6_9FLAO</name>
<evidence type="ECO:0000313" key="2">
    <source>
        <dbReference type="Proteomes" id="UP000315540"/>
    </source>
</evidence>
<protein>
    <submittedName>
        <fullName evidence="1">Nuclear transport factor 2 family protein</fullName>
    </submittedName>
</protein>
<reference evidence="1 2" key="1">
    <citation type="submission" date="2019-06" db="EMBL/GenBank/DDBJ databases">
        <authorList>
            <person name="Meng X."/>
        </authorList>
    </citation>
    <scope>NUCLEOTIDE SEQUENCE [LARGE SCALE GENOMIC DNA]</scope>
    <source>
        <strain evidence="1 2">M625</strain>
    </source>
</reference>
<dbReference type="EMBL" id="VFWZ01000009">
    <property type="protein sequence ID" value="TPN82432.1"/>
    <property type="molecule type" value="Genomic_DNA"/>
</dbReference>
<dbReference type="AlphaFoldDB" id="A0A504J1R6"/>
<proteinExistence type="predicted"/>
<sequence length="161" mass="18623">MYKTILVCSFFLSTSIFSQNKQKSTLEEAEIEKTIQMFFEGFHNQDTIKIKKTIGKELVLQTVYTTKKGTIDTRTTDTQKFLIAIASKPSDQKWEERILFYTVKADEYIANAWTPYEFYINGNFSHCGVNIFQLFNDGTSWKIIAIADTRHKQGCNNSSEK</sequence>
<comment type="caution">
    <text evidence="1">The sequence shown here is derived from an EMBL/GenBank/DDBJ whole genome shotgun (WGS) entry which is preliminary data.</text>
</comment>
<dbReference type="OrthoDB" id="117186at2"/>
<gene>
    <name evidence="1" type="ORF">FHK87_23725</name>
</gene>
<dbReference type="Gene3D" id="3.10.450.50">
    <property type="match status" value="1"/>
</dbReference>
<dbReference type="Proteomes" id="UP000315540">
    <property type="component" value="Unassembled WGS sequence"/>
</dbReference>
<dbReference type="RefSeq" id="WP_140597364.1">
    <property type="nucleotide sequence ID" value="NZ_VFWZ01000009.1"/>
</dbReference>
<dbReference type="InterPro" id="IPR032710">
    <property type="entry name" value="NTF2-like_dom_sf"/>
</dbReference>
<dbReference type="SUPFAM" id="SSF54427">
    <property type="entry name" value="NTF2-like"/>
    <property type="match status" value="1"/>
</dbReference>